<dbReference type="SUPFAM" id="SSF51905">
    <property type="entry name" value="FAD/NAD(P)-binding domain"/>
    <property type="match status" value="1"/>
</dbReference>
<dbReference type="EMBL" id="OZ020098">
    <property type="protein sequence ID" value="CAK9270500.1"/>
    <property type="molecule type" value="Genomic_DNA"/>
</dbReference>
<organism evidence="3 4">
    <name type="scientific">Sphagnum jensenii</name>
    <dbReference type="NCBI Taxonomy" id="128206"/>
    <lineage>
        <taxon>Eukaryota</taxon>
        <taxon>Viridiplantae</taxon>
        <taxon>Streptophyta</taxon>
        <taxon>Embryophyta</taxon>
        <taxon>Bryophyta</taxon>
        <taxon>Sphagnophytina</taxon>
        <taxon>Sphagnopsida</taxon>
        <taxon>Sphagnales</taxon>
        <taxon>Sphagnaceae</taxon>
        <taxon>Sphagnum</taxon>
    </lineage>
</organism>
<reference evidence="3" key="1">
    <citation type="submission" date="2024-02" db="EMBL/GenBank/DDBJ databases">
        <authorList>
            <consortium name="ELIXIR-Norway"/>
            <consortium name="Elixir Norway"/>
        </authorList>
    </citation>
    <scope>NUCLEOTIDE SEQUENCE</scope>
</reference>
<evidence type="ECO:0000313" key="3">
    <source>
        <dbReference type="EMBL" id="CAK9270500.1"/>
    </source>
</evidence>
<keyword evidence="2" id="KW-0472">Membrane</keyword>
<protein>
    <recommendedName>
        <fullName evidence="5">Lycopene beta-cyclase</fullName>
    </recommendedName>
</protein>
<keyword evidence="4" id="KW-1185">Reference proteome</keyword>
<dbReference type="Gene3D" id="3.50.50.60">
    <property type="entry name" value="FAD/NAD(P)-binding domain"/>
    <property type="match status" value="1"/>
</dbReference>
<sequence>MTSVVRNVGASFSSNSLLQISMSDQFCCDRLCVHRSRACCLGTINPKLLRDMISGSASCVDFGGSSSLVGGWSSSSSSSSWGARRFGIQVRCSAPPPVAMPTTTSPHRRTSPKTRTQRIMEGISSENEAGGAGGSSSYQALKRMDEHWLRMRSMKPVTGPAPEVVQRHQGSWLNAAKTTTLEEPVFDMVVCGGTLGVFLATTLALRGFKVALIEKGPLRGREQDWNVSRKELQELVKAGVITEDEVDQVISIEFNPSRVAFEGGTEIWVTDILNLGVSPAKLINISKNRFLKAGGVLFEYRGLSKVDVFDNGAVVSLDDGTSLVSQLVVDVMGNASPIVRQIRWGERPDGVCLVVGTCARGFVNNTASDLIYTHTPVTKVGASKTQYFWEAFPAGSGSRDRTTYMFTYLDATPSRPSLEQMLEDYWNLMPLYQGIKLEDLKVLRVLFGCFPTYRSSPLPAAFDRVLQVGDASGIQSPISFGGFGAIIRHLGRLSNGVAEALEADMLDRRSLALLNPYLPNLSAVWMYQRAMSVRLDIKSSPHFINTLLSVNFQCMQRLGDPVLRPFLQDVVQFGPQVQLLTTIMLTKPLFIPQILRQVGIFPLFDWVRHFIALATYTILWLAAARFLSSWIKSLPEKKQYGWRRRLEAWQYGSGLDYHP</sequence>
<accession>A0ABP0WUH1</accession>
<keyword evidence="2" id="KW-1133">Transmembrane helix</keyword>
<evidence type="ECO:0000256" key="2">
    <source>
        <dbReference type="SAM" id="Phobius"/>
    </source>
</evidence>
<dbReference type="InterPro" id="IPR036188">
    <property type="entry name" value="FAD/NAD-bd_sf"/>
</dbReference>
<dbReference type="PANTHER" id="PTHR32098:SF5">
    <property type="entry name" value="LYCOPENE BETA_EPSILON CYCLASE PROTEIN"/>
    <property type="match status" value="1"/>
</dbReference>
<evidence type="ECO:0000256" key="1">
    <source>
        <dbReference type="SAM" id="MobiDB-lite"/>
    </source>
</evidence>
<name>A0ABP0WUH1_9BRYO</name>
<dbReference type="Proteomes" id="UP001497444">
    <property type="component" value="Chromosome 3"/>
</dbReference>
<evidence type="ECO:0000313" key="4">
    <source>
        <dbReference type="Proteomes" id="UP001497444"/>
    </source>
</evidence>
<proteinExistence type="predicted"/>
<evidence type="ECO:0008006" key="5">
    <source>
        <dbReference type="Google" id="ProtNLM"/>
    </source>
</evidence>
<gene>
    <name evidence="3" type="ORF">CSSPJE1EN1_LOCUS15978</name>
</gene>
<feature type="transmembrane region" description="Helical" evidence="2">
    <location>
        <begin position="606"/>
        <end position="628"/>
    </location>
</feature>
<dbReference type="PANTHER" id="PTHR32098">
    <property type="entry name" value="LYCOPENE BETA/EPSILON CYCLASE PROTEIN"/>
    <property type="match status" value="1"/>
</dbReference>
<feature type="region of interest" description="Disordered" evidence="1">
    <location>
        <begin position="95"/>
        <end position="116"/>
    </location>
</feature>
<keyword evidence="2" id="KW-0812">Transmembrane</keyword>
<feature type="compositionally biased region" description="Basic residues" evidence="1">
    <location>
        <begin position="106"/>
        <end position="116"/>
    </location>
</feature>